<comment type="caution">
    <text evidence="2">The sequence shown here is derived from an EMBL/GenBank/DDBJ whole genome shotgun (WGS) entry which is preliminary data.</text>
</comment>
<evidence type="ECO:0000313" key="2">
    <source>
        <dbReference type="EMBL" id="KAK2948476.1"/>
    </source>
</evidence>
<evidence type="ECO:0000313" key="3">
    <source>
        <dbReference type="Proteomes" id="UP001281761"/>
    </source>
</evidence>
<name>A0ABQ9XDU2_9EUKA</name>
<protein>
    <submittedName>
        <fullName evidence="2">Uncharacterized protein</fullName>
    </submittedName>
</protein>
<dbReference type="EMBL" id="JARBJD010000176">
    <property type="protein sequence ID" value="KAK2948476.1"/>
    <property type="molecule type" value="Genomic_DNA"/>
</dbReference>
<feature type="compositionally biased region" description="Basic and acidic residues" evidence="1">
    <location>
        <begin position="161"/>
        <end position="173"/>
    </location>
</feature>
<organism evidence="2 3">
    <name type="scientific">Blattamonas nauphoetae</name>
    <dbReference type="NCBI Taxonomy" id="2049346"/>
    <lineage>
        <taxon>Eukaryota</taxon>
        <taxon>Metamonada</taxon>
        <taxon>Preaxostyla</taxon>
        <taxon>Oxymonadida</taxon>
        <taxon>Blattamonas</taxon>
    </lineage>
</organism>
<evidence type="ECO:0000256" key="1">
    <source>
        <dbReference type="SAM" id="MobiDB-lite"/>
    </source>
</evidence>
<reference evidence="2 3" key="1">
    <citation type="journal article" date="2022" name="bioRxiv">
        <title>Genomics of Preaxostyla Flagellates Illuminates Evolutionary Transitions and the Path Towards Mitochondrial Loss.</title>
        <authorList>
            <person name="Novak L.V.F."/>
            <person name="Treitli S.C."/>
            <person name="Pyrih J."/>
            <person name="Halakuc P."/>
            <person name="Pipaliya S.V."/>
            <person name="Vacek V."/>
            <person name="Brzon O."/>
            <person name="Soukal P."/>
            <person name="Eme L."/>
            <person name="Dacks J.B."/>
            <person name="Karnkowska A."/>
            <person name="Elias M."/>
            <person name="Hampl V."/>
        </authorList>
    </citation>
    <scope>NUCLEOTIDE SEQUENCE [LARGE SCALE GENOMIC DNA]</scope>
    <source>
        <strain evidence="2">NAU3</strain>
        <tissue evidence="2">Gut</tissue>
    </source>
</reference>
<feature type="region of interest" description="Disordered" evidence="1">
    <location>
        <begin position="161"/>
        <end position="184"/>
    </location>
</feature>
<accession>A0ABQ9XDU2</accession>
<feature type="region of interest" description="Disordered" evidence="1">
    <location>
        <begin position="1"/>
        <end position="26"/>
    </location>
</feature>
<proteinExistence type="predicted"/>
<sequence length="184" mass="20656">MESSPQTKMNGIARPEKQSKRRTFVSRRKSNLRRYKDLSRIAKLSIFLPLQQFLSYSFFLRTLSQTASFGLFLKFPGQILSSMLKMPSRTFHDLCPLRNSATFCLQKHASPSASLVLPKPKLPLHEIGCEVDRDTATFAAGMRAKALGPGAKVTWNADLREDGSDGFVHDRNSESPSRLPIDPD</sequence>
<gene>
    <name evidence="2" type="ORF">BLNAU_16641</name>
</gene>
<dbReference type="Proteomes" id="UP001281761">
    <property type="component" value="Unassembled WGS sequence"/>
</dbReference>
<keyword evidence="3" id="KW-1185">Reference proteome</keyword>